<dbReference type="PANTHER" id="PTHR14167">
    <property type="entry name" value="SH3 DOMAIN-CONTAINING"/>
    <property type="match status" value="1"/>
</dbReference>
<evidence type="ECO:0000259" key="8">
    <source>
        <dbReference type="PROSITE" id="PS50002"/>
    </source>
</evidence>
<keyword evidence="5" id="KW-0472">Membrane</keyword>
<dbReference type="SUPFAM" id="SSF103657">
    <property type="entry name" value="BAR/IMD domain-like"/>
    <property type="match status" value="1"/>
</dbReference>
<dbReference type="AlphaFoldDB" id="A0AAV2S757"/>
<evidence type="ECO:0000256" key="1">
    <source>
        <dbReference type="ARBA" id="ARBA00004170"/>
    </source>
</evidence>
<dbReference type="PROSITE" id="PS50002">
    <property type="entry name" value="SH3"/>
    <property type="match status" value="1"/>
</dbReference>
<dbReference type="PANTHER" id="PTHR14167:SF81">
    <property type="entry name" value="ENDOPHILIN-A"/>
    <property type="match status" value="1"/>
</dbReference>
<evidence type="ECO:0008006" key="12">
    <source>
        <dbReference type="Google" id="ProtNLM"/>
    </source>
</evidence>
<dbReference type="InterPro" id="IPR027267">
    <property type="entry name" value="AH/BAR_dom_sf"/>
</dbReference>
<dbReference type="GO" id="GO:0098978">
    <property type="term" value="C:glutamatergic synapse"/>
    <property type="evidence" value="ECO:0007669"/>
    <property type="project" value="TreeGrafter"/>
</dbReference>
<feature type="region of interest" description="Disordered" evidence="7">
    <location>
        <begin position="151"/>
        <end position="171"/>
    </location>
</feature>
<dbReference type="Gene3D" id="2.30.30.40">
    <property type="entry name" value="SH3 Domains"/>
    <property type="match status" value="1"/>
</dbReference>
<dbReference type="SUPFAM" id="SSF50044">
    <property type="entry name" value="SH3-domain"/>
    <property type="match status" value="1"/>
</dbReference>
<dbReference type="InterPro" id="IPR036028">
    <property type="entry name" value="SH3-like_dom_sf"/>
</dbReference>
<dbReference type="InterPro" id="IPR001452">
    <property type="entry name" value="SH3_domain"/>
</dbReference>
<comment type="subcellular location">
    <subcellularLocation>
        <location evidence="1">Membrane</location>
        <topology evidence="1">Peripheral membrane protein</topology>
    </subcellularLocation>
</comment>
<keyword evidence="4" id="KW-0175">Coiled coil</keyword>
<dbReference type="SMART" id="SM00721">
    <property type="entry name" value="BAR"/>
    <property type="match status" value="1"/>
</dbReference>
<reference evidence="10 11" key="1">
    <citation type="submission" date="2024-05" db="EMBL/GenBank/DDBJ databases">
        <authorList>
            <person name="Wallberg A."/>
        </authorList>
    </citation>
    <scope>NUCLEOTIDE SEQUENCE [LARGE SCALE GENOMIC DNA]</scope>
</reference>
<organism evidence="10 11">
    <name type="scientific">Meganyctiphanes norvegica</name>
    <name type="common">Northern krill</name>
    <name type="synonym">Thysanopoda norvegica</name>
    <dbReference type="NCBI Taxonomy" id="48144"/>
    <lineage>
        <taxon>Eukaryota</taxon>
        <taxon>Metazoa</taxon>
        <taxon>Ecdysozoa</taxon>
        <taxon>Arthropoda</taxon>
        <taxon>Crustacea</taxon>
        <taxon>Multicrustacea</taxon>
        <taxon>Malacostraca</taxon>
        <taxon>Eumalacostraca</taxon>
        <taxon>Eucarida</taxon>
        <taxon>Euphausiacea</taxon>
        <taxon>Euphausiidae</taxon>
        <taxon>Meganyctiphanes</taxon>
    </lineage>
</organism>
<proteinExistence type="inferred from homology"/>
<accession>A0AAV2S757</accession>
<feature type="compositionally biased region" description="Low complexity" evidence="7">
    <location>
        <begin position="330"/>
        <end position="341"/>
    </location>
</feature>
<keyword evidence="11" id="KW-1185">Reference proteome</keyword>
<name>A0AAV2S757_MEGNR</name>
<dbReference type="PROSITE" id="PS51021">
    <property type="entry name" value="BAR"/>
    <property type="match status" value="1"/>
</dbReference>
<keyword evidence="3 6" id="KW-0728">SH3 domain</keyword>
<evidence type="ECO:0000313" key="11">
    <source>
        <dbReference type="Proteomes" id="UP001497623"/>
    </source>
</evidence>
<comment type="similarity">
    <text evidence="2">Belongs to the endophilin family.</text>
</comment>
<comment type="caution">
    <text evidence="10">The sequence shown here is derived from an EMBL/GenBank/DDBJ whole genome shotgun (WGS) entry which is preliminary data.</text>
</comment>
<evidence type="ECO:0000256" key="3">
    <source>
        <dbReference type="ARBA" id="ARBA00022443"/>
    </source>
</evidence>
<evidence type="ECO:0000256" key="5">
    <source>
        <dbReference type="ARBA" id="ARBA00023136"/>
    </source>
</evidence>
<dbReference type="EMBL" id="CAXKWB010043019">
    <property type="protein sequence ID" value="CAL4158879.1"/>
    <property type="molecule type" value="Genomic_DNA"/>
</dbReference>
<feature type="compositionally biased region" description="Polar residues" evidence="7">
    <location>
        <begin position="264"/>
        <end position="303"/>
    </location>
</feature>
<evidence type="ECO:0000256" key="4">
    <source>
        <dbReference type="ARBA" id="ARBA00023054"/>
    </source>
</evidence>
<dbReference type="Proteomes" id="UP001497623">
    <property type="component" value="Unassembled WGS sequence"/>
</dbReference>
<dbReference type="Pfam" id="PF00018">
    <property type="entry name" value="SH3_1"/>
    <property type="match status" value="1"/>
</dbReference>
<feature type="domain" description="BAR" evidence="9">
    <location>
        <begin position="18"/>
        <end position="242"/>
    </location>
</feature>
<sequence>MAFSGLAKNINKANQLMKEKIGSAQGTMFDEDFVEMERKVDIYYEMTAELEEKTKEYLQPNAETRAKMSAAKGIYPQPHGVLGECMVEYGKQLDEDGIYAQALVETGESMKQVADIKYTLDDNINMNFVDPLHQLSKKDLKEVMHHRKKLHSRRLDFDSKKRKRDKGGSNVTDEEFKLAEDKFAESWHLAQMGMNNLLENDVEKVTQLVVFAESNLEYHKQCGEILEALVKKLQDKKNVAAMDTKNKFVPKTLSDLGILSTVNGGLPSNRSASPIPSSMNNSARRLSVNEGLSSTKWASTIPSPRNKPTRPQSVNEGLSSNRSTTPIPSPRNNSSQSRSQPSAIALHDFEVENPGELGFNEGDIIKLTQKIDGNWLEGSCNGKTGLFPCTYVKVTVPLPN</sequence>
<dbReference type="InterPro" id="IPR050384">
    <property type="entry name" value="Endophilin_SH3RF"/>
</dbReference>
<protein>
    <recommendedName>
        <fullName evidence="12">Endophilin-A</fullName>
    </recommendedName>
</protein>
<dbReference type="PRINTS" id="PR00452">
    <property type="entry name" value="SH3DOMAIN"/>
</dbReference>
<dbReference type="InterPro" id="IPR004148">
    <property type="entry name" value="BAR_dom"/>
</dbReference>
<evidence type="ECO:0000256" key="7">
    <source>
        <dbReference type="SAM" id="MobiDB-lite"/>
    </source>
</evidence>
<dbReference type="GO" id="GO:0005737">
    <property type="term" value="C:cytoplasm"/>
    <property type="evidence" value="ECO:0007669"/>
    <property type="project" value="InterPro"/>
</dbReference>
<feature type="region of interest" description="Disordered" evidence="7">
    <location>
        <begin position="264"/>
        <end position="341"/>
    </location>
</feature>
<evidence type="ECO:0000256" key="6">
    <source>
        <dbReference type="PROSITE-ProRule" id="PRU00192"/>
    </source>
</evidence>
<feature type="domain" description="SH3" evidence="8">
    <location>
        <begin position="338"/>
        <end position="397"/>
    </location>
</feature>
<evidence type="ECO:0000313" key="10">
    <source>
        <dbReference type="EMBL" id="CAL4158879.1"/>
    </source>
</evidence>
<dbReference type="Gene3D" id="1.20.1270.60">
    <property type="entry name" value="Arfaptin homology (AH) domain/BAR domain"/>
    <property type="match status" value="1"/>
</dbReference>
<evidence type="ECO:0000256" key="2">
    <source>
        <dbReference type="ARBA" id="ARBA00006697"/>
    </source>
</evidence>
<gene>
    <name evidence="10" type="ORF">MNOR_LOCUS32140</name>
</gene>
<dbReference type="SMART" id="SM00326">
    <property type="entry name" value="SH3"/>
    <property type="match status" value="1"/>
</dbReference>
<dbReference type="GO" id="GO:0016191">
    <property type="term" value="P:synaptic vesicle uncoating"/>
    <property type="evidence" value="ECO:0007669"/>
    <property type="project" value="TreeGrafter"/>
</dbReference>
<evidence type="ECO:0000259" key="9">
    <source>
        <dbReference type="PROSITE" id="PS51021"/>
    </source>
</evidence>
<dbReference type="Pfam" id="PF03114">
    <property type="entry name" value="BAR"/>
    <property type="match status" value="1"/>
</dbReference>
<feature type="compositionally biased region" description="Polar residues" evidence="7">
    <location>
        <begin position="309"/>
        <end position="325"/>
    </location>
</feature>
<dbReference type="GO" id="GO:0098793">
    <property type="term" value="C:presynapse"/>
    <property type="evidence" value="ECO:0007669"/>
    <property type="project" value="TreeGrafter"/>
</dbReference>